<sequence>MMMQRSNASLLGRIVRAAYNSRNGRALLHSSVPKSVELTPEQNKVIHASEKKTLAESVIQKFAQHNKESLQKDFDRLEKLIHSPSKLKEYLEDDKQFDRLSHEHQVAVNPEKAAQKAAKKIWKAGTAKAD</sequence>
<evidence type="ECO:0000313" key="2">
    <source>
        <dbReference type="WBParaSite" id="PSAMB.scaffold468size50171.g6220.t1"/>
    </source>
</evidence>
<keyword evidence="1" id="KW-1185">Reference proteome</keyword>
<protein>
    <submittedName>
        <fullName evidence="2">Uncharacterized protein</fullName>
    </submittedName>
</protein>
<reference evidence="2" key="1">
    <citation type="submission" date="2022-11" db="UniProtKB">
        <authorList>
            <consortium name="WormBaseParasite"/>
        </authorList>
    </citation>
    <scope>IDENTIFICATION</scope>
</reference>
<dbReference type="Proteomes" id="UP000887566">
    <property type="component" value="Unplaced"/>
</dbReference>
<organism evidence="1 2">
    <name type="scientific">Plectus sambesii</name>
    <dbReference type="NCBI Taxonomy" id="2011161"/>
    <lineage>
        <taxon>Eukaryota</taxon>
        <taxon>Metazoa</taxon>
        <taxon>Ecdysozoa</taxon>
        <taxon>Nematoda</taxon>
        <taxon>Chromadorea</taxon>
        <taxon>Plectida</taxon>
        <taxon>Plectina</taxon>
        <taxon>Plectoidea</taxon>
        <taxon>Plectidae</taxon>
        <taxon>Plectus</taxon>
    </lineage>
</organism>
<evidence type="ECO:0000313" key="1">
    <source>
        <dbReference type="Proteomes" id="UP000887566"/>
    </source>
</evidence>
<dbReference type="WBParaSite" id="PSAMB.scaffold468size50171.g6220.t1">
    <property type="protein sequence ID" value="PSAMB.scaffold468size50171.g6220.t1"/>
    <property type="gene ID" value="PSAMB.scaffold468size50171.g6220"/>
</dbReference>
<dbReference type="AlphaFoldDB" id="A0A914WNI6"/>
<accession>A0A914WNI6</accession>
<name>A0A914WNI6_9BILA</name>
<proteinExistence type="predicted"/>